<keyword evidence="1" id="KW-0732">Signal</keyword>
<evidence type="ECO:0000313" key="2">
    <source>
        <dbReference type="EMBL" id="ASY45429.1"/>
    </source>
</evidence>
<protein>
    <submittedName>
        <fullName evidence="2">Uncharacterized protein</fullName>
    </submittedName>
</protein>
<gene>
    <name evidence="2" type="ORF">CJD35_14055</name>
</gene>
<sequence>MSMSLFAMAAAAAASHSVAIDHHGMQVQANYTARLVVSARTVGARTPNRMDMQRCKWTARVEIDRSLAHGPALARTIATDPLASGSESAACPSGDRFRKDIAERHQGQVQAQLAAAVAQDRAPLLAELDMVRNLASN</sequence>
<dbReference type="KEGG" id="shyd:CJD35_14055"/>
<reference evidence="2 3" key="1">
    <citation type="submission" date="2017-08" db="EMBL/GenBank/DDBJ databases">
        <title>Whole Genome Sequence of Sphingobium hydrophobicum C1: Insights into Adaption to the Electronic-waste Contaminated Sediment.</title>
        <authorList>
            <person name="Song D."/>
            <person name="Chen X."/>
            <person name="Xu M."/>
        </authorList>
    </citation>
    <scope>NUCLEOTIDE SEQUENCE [LARGE SCALE GENOMIC DNA]</scope>
    <source>
        <strain evidence="2 3">C1</strain>
    </source>
</reference>
<evidence type="ECO:0000313" key="3">
    <source>
        <dbReference type="Proteomes" id="UP000217141"/>
    </source>
</evidence>
<dbReference type="Proteomes" id="UP000217141">
    <property type="component" value="Chromosome I"/>
</dbReference>
<feature type="signal peptide" evidence="1">
    <location>
        <begin position="1"/>
        <end position="19"/>
    </location>
</feature>
<name>A0A249MWB5_SPHXE</name>
<feature type="chain" id="PRO_5012670699" evidence="1">
    <location>
        <begin position="20"/>
        <end position="137"/>
    </location>
</feature>
<evidence type="ECO:0000256" key="1">
    <source>
        <dbReference type="SAM" id="SignalP"/>
    </source>
</evidence>
<organism evidence="2 3">
    <name type="scientific">Sphingobium xenophagum</name>
    <dbReference type="NCBI Taxonomy" id="121428"/>
    <lineage>
        <taxon>Bacteria</taxon>
        <taxon>Pseudomonadati</taxon>
        <taxon>Pseudomonadota</taxon>
        <taxon>Alphaproteobacteria</taxon>
        <taxon>Sphingomonadales</taxon>
        <taxon>Sphingomonadaceae</taxon>
        <taxon>Sphingobium</taxon>
    </lineage>
</organism>
<accession>A0A249MWB5</accession>
<proteinExistence type="predicted"/>
<dbReference type="RefSeq" id="WP_017184530.1">
    <property type="nucleotide sequence ID" value="NZ_CP022745.1"/>
</dbReference>
<dbReference type="AlphaFoldDB" id="A0A249MWB5"/>
<dbReference type="EMBL" id="CP022745">
    <property type="protein sequence ID" value="ASY45429.1"/>
    <property type="molecule type" value="Genomic_DNA"/>
</dbReference>